<dbReference type="PANTHER" id="PTHR43705:SF1">
    <property type="entry name" value="HYDROXYACYLGLUTATHIONE HYDROLASE GLOB"/>
    <property type="match status" value="1"/>
</dbReference>
<comment type="catalytic activity">
    <reaction evidence="1 7">
        <text>an S-(2-hydroxyacyl)glutathione + H2O = a 2-hydroxy carboxylate + glutathione + H(+)</text>
        <dbReference type="Rhea" id="RHEA:21864"/>
        <dbReference type="ChEBI" id="CHEBI:15377"/>
        <dbReference type="ChEBI" id="CHEBI:15378"/>
        <dbReference type="ChEBI" id="CHEBI:57925"/>
        <dbReference type="ChEBI" id="CHEBI:58896"/>
        <dbReference type="ChEBI" id="CHEBI:71261"/>
        <dbReference type="EC" id="3.1.2.6"/>
    </reaction>
</comment>
<gene>
    <name evidence="7 9" type="primary">gloB</name>
    <name evidence="9" type="ORF">ISR29_00165</name>
</gene>
<name>A0A937JH20_9GAMM</name>
<dbReference type="Gene3D" id="3.60.15.10">
    <property type="entry name" value="Ribonuclease Z/Hydroxyacylglutathione hydrolase-like"/>
    <property type="match status" value="1"/>
</dbReference>
<dbReference type="HAMAP" id="MF_01374">
    <property type="entry name" value="Glyoxalase_2"/>
    <property type="match status" value="1"/>
</dbReference>
<dbReference type="InterPro" id="IPR036866">
    <property type="entry name" value="RibonucZ/Hydroxyglut_hydro"/>
</dbReference>
<dbReference type="SUPFAM" id="SSF56281">
    <property type="entry name" value="Metallo-hydrolase/oxidoreductase"/>
    <property type="match status" value="1"/>
</dbReference>
<sequence length="258" mass="29317">MIKIEPIKAFSDNYIWLVTTNEGLLVVDPGDAAPVESYLKDNNMSLSNILITHHHFDHTGGVKRLSETNNNVDVYGPTNSIFDGINKELKDGDKINILGIDFSIIEVPGHTLDHIAFFAENDDNPFLFCGDTLFAGGCGRIFEGTYEQMFESLSKLSELPLNTKVYCGHEYTLSNLSFALKVDKSNNILQVRYTDCIEARNNDIPTIPSTLELEMQTNPFLRHDQKDIQECIMQKNDYLKDPNNMEIFKALREWKDNT</sequence>
<dbReference type="GO" id="GO:0046872">
    <property type="term" value="F:metal ion binding"/>
    <property type="evidence" value="ECO:0007669"/>
    <property type="project" value="UniProtKB-KW"/>
</dbReference>
<reference evidence="9" key="1">
    <citation type="submission" date="2020-10" db="EMBL/GenBank/DDBJ databases">
        <title>Microbiome of the Black Sea water column analyzed by genome centric metagenomics.</title>
        <authorList>
            <person name="Cabello-Yeves P.J."/>
            <person name="Callieri C."/>
            <person name="Picazo A."/>
            <person name="Mehrshad M."/>
            <person name="Haro-Moreno J.M."/>
            <person name="Roda-Garcia J."/>
            <person name="Dzembekova N."/>
            <person name="Slabakova V."/>
            <person name="Slabakova N."/>
            <person name="Moncheva S."/>
            <person name="Rodriguez-Valera F."/>
        </authorList>
    </citation>
    <scope>NUCLEOTIDE SEQUENCE</scope>
    <source>
        <strain evidence="9">BS30m-G43</strain>
    </source>
</reference>
<dbReference type="Pfam" id="PF16123">
    <property type="entry name" value="HAGH_C"/>
    <property type="match status" value="1"/>
</dbReference>
<dbReference type="Proteomes" id="UP000705230">
    <property type="component" value="Unassembled WGS sequence"/>
</dbReference>
<feature type="domain" description="Metallo-beta-lactamase" evidence="8">
    <location>
        <begin position="12"/>
        <end position="169"/>
    </location>
</feature>
<feature type="binding site" evidence="7">
    <location>
        <position position="55"/>
    </location>
    <ligand>
        <name>Zn(2+)</name>
        <dbReference type="ChEBI" id="CHEBI:29105"/>
        <label>1</label>
    </ligand>
</feature>
<dbReference type="InterPro" id="IPR035680">
    <property type="entry name" value="Clx_II_MBL"/>
</dbReference>
<dbReference type="NCBIfam" id="TIGR03413">
    <property type="entry name" value="GSH_gloB"/>
    <property type="match status" value="1"/>
</dbReference>
<comment type="function">
    <text evidence="7">Thiolesterase that catalyzes the hydrolysis of S-D-lactoyl-glutathione to form glutathione and D-lactic acid.</text>
</comment>
<dbReference type="InterPro" id="IPR050110">
    <property type="entry name" value="Glyoxalase_II_hydrolase"/>
</dbReference>
<comment type="similarity">
    <text evidence="3 7">Belongs to the metallo-beta-lactamase superfamily. Glyoxalase II family.</text>
</comment>
<evidence type="ECO:0000256" key="1">
    <source>
        <dbReference type="ARBA" id="ARBA00001623"/>
    </source>
</evidence>
<feature type="binding site" evidence="7">
    <location>
        <position position="58"/>
    </location>
    <ligand>
        <name>Zn(2+)</name>
        <dbReference type="ChEBI" id="CHEBI:29105"/>
        <label>2</label>
    </ligand>
</feature>
<evidence type="ECO:0000256" key="5">
    <source>
        <dbReference type="ARBA" id="ARBA00022801"/>
    </source>
</evidence>
<dbReference type="InterPro" id="IPR001279">
    <property type="entry name" value="Metallo-B-lactamas"/>
</dbReference>
<keyword evidence="6 7" id="KW-0862">Zinc</keyword>
<evidence type="ECO:0000259" key="8">
    <source>
        <dbReference type="SMART" id="SM00849"/>
    </source>
</evidence>
<organism evidence="9 10">
    <name type="scientific">SAR86 cluster bacterium</name>
    <dbReference type="NCBI Taxonomy" id="2030880"/>
    <lineage>
        <taxon>Bacteria</taxon>
        <taxon>Pseudomonadati</taxon>
        <taxon>Pseudomonadota</taxon>
        <taxon>Gammaproteobacteria</taxon>
        <taxon>SAR86 cluster</taxon>
    </lineage>
</organism>
<feature type="binding site" evidence="7">
    <location>
        <position position="53"/>
    </location>
    <ligand>
        <name>Zn(2+)</name>
        <dbReference type="ChEBI" id="CHEBI:29105"/>
        <label>1</label>
    </ligand>
</feature>
<comment type="pathway">
    <text evidence="2 7">Secondary metabolite metabolism; methylglyoxal degradation; (R)-lactate from methylglyoxal: step 2/2.</text>
</comment>
<dbReference type="SMART" id="SM00849">
    <property type="entry name" value="Lactamase_B"/>
    <property type="match status" value="1"/>
</dbReference>
<dbReference type="GO" id="GO:0019243">
    <property type="term" value="P:methylglyoxal catabolic process to D-lactate via S-lactoyl-glutathione"/>
    <property type="evidence" value="ECO:0007669"/>
    <property type="project" value="UniProtKB-UniRule"/>
</dbReference>
<dbReference type="Pfam" id="PF00753">
    <property type="entry name" value="Lactamase_B"/>
    <property type="match status" value="1"/>
</dbReference>
<evidence type="ECO:0000256" key="6">
    <source>
        <dbReference type="ARBA" id="ARBA00022833"/>
    </source>
</evidence>
<keyword evidence="5 7" id="KW-0378">Hydrolase</keyword>
<evidence type="ECO:0000313" key="9">
    <source>
        <dbReference type="EMBL" id="MBL6902602.1"/>
    </source>
</evidence>
<keyword evidence="4 7" id="KW-0479">Metal-binding</keyword>
<comment type="caution">
    <text evidence="9">The sequence shown here is derived from an EMBL/GenBank/DDBJ whole genome shotgun (WGS) entry which is preliminary data.</text>
</comment>
<feature type="binding site" evidence="7">
    <location>
        <position position="110"/>
    </location>
    <ligand>
        <name>Zn(2+)</name>
        <dbReference type="ChEBI" id="CHEBI:29105"/>
        <label>1</label>
    </ligand>
</feature>
<protein>
    <recommendedName>
        <fullName evidence="7">Hydroxyacylglutathione hydrolase</fullName>
        <ecNumber evidence="7">3.1.2.6</ecNumber>
    </recommendedName>
    <alternativeName>
        <fullName evidence="7">Glyoxalase II</fullName>
        <shortName evidence="7">Glx II</shortName>
    </alternativeName>
</protein>
<dbReference type="PANTHER" id="PTHR43705">
    <property type="entry name" value="HYDROXYACYLGLUTATHIONE HYDROLASE"/>
    <property type="match status" value="1"/>
</dbReference>
<feature type="binding site" evidence="7">
    <location>
        <position position="57"/>
    </location>
    <ligand>
        <name>Zn(2+)</name>
        <dbReference type="ChEBI" id="CHEBI:29105"/>
        <label>2</label>
    </ligand>
</feature>
<dbReference type="CDD" id="cd07723">
    <property type="entry name" value="hydroxyacylglutathione_hydrolase_MBL-fold"/>
    <property type="match status" value="1"/>
</dbReference>
<feature type="binding site" evidence="7">
    <location>
        <position position="131"/>
    </location>
    <ligand>
        <name>Zn(2+)</name>
        <dbReference type="ChEBI" id="CHEBI:29105"/>
        <label>2</label>
    </ligand>
</feature>
<comment type="subunit">
    <text evidence="7">Monomer.</text>
</comment>
<evidence type="ECO:0000256" key="3">
    <source>
        <dbReference type="ARBA" id="ARBA00006759"/>
    </source>
</evidence>
<dbReference type="AlphaFoldDB" id="A0A937JH20"/>
<dbReference type="InterPro" id="IPR032282">
    <property type="entry name" value="HAGH_C"/>
</dbReference>
<evidence type="ECO:0000256" key="2">
    <source>
        <dbReference type="ARBA" id="ARBA00004963"/>
    </source>
</evidence>
<dbReference type="EMBL" id="JADHSG010000001">
    <property type="protein sequence ID" value="MBL6902602.1"/>
    <property type="molecule type" value="Genomic_DNA"/>
</dbReference>
<dbReference type="EC" id="3.1.2.6" evidence="7"/>
<proteinExistence type="inferred from homology"/>
<dbReference type="PIRSF" id="PIRSF005457">
    <property type="entry name" value="Glx"/>
    <property type="match status" value="1"/>
</dbReference>
<evidence type="ECO:0000256" key="7">
    <source>
        <dbReference type="HAMAP-Rule" id="MF_01374"/>
    </source>
</evidence>
<comment type="cofactor">
    <cofactor evidence="7">
        <name>Zn(2+)</name>
        <dbReference type="ChEBI" id="CHEBI:29105"/>
    </cofactor>
    <text evidence="7">Binds 2 Zn(2+) ions per subunit.</text>
</comment>
<feature type="binding site" evidence="7">
    <location>
        <position position="131"/>
    </location>
    <ligand>
        <name>Zn(2+)</name>
        <dbReference type="ChEBI" id="CHEBI:29105"/>
        <label>1</label>
    </ligand>
</feature>
<evidence type="ECO:0000256" key="4">
    <source>
        <dbReference type="ARBA" id="ARBA00022723"/>
    </source>
</evidence>
<evidence type="ECO:0000313" key="10">
    <source>
        <dbReference type="Proteomes" id="UP000705230"/>
    </source>
</evidence>
<feature type="binding site" evidence="7">
    <location>
        <position position="169"/>
    </location>
    <ligand>
        <name>Zn(2+)</name>
        <dbReference type="ChEBI" id="CHEBI:29105"/>
        <label>2</label>
    </ligand>
</feature>
<accession>A0A937JH20</accession>
<dbReference type="InterPro" id="IPR017782">
    <property type="entry name" value="Hydroxyacylglutathione_Hdrlase"/>
</dbReference>
<dbReference type="GO" id="GO:0004416">
    <property type="term" value="F:hydroxyacylglutathione hydrolase activity"/>
    <property type="evidence" value="ECO:0007669"/>
    <property type="project" value="UniProtKB-UniRule"/>
</dbReference>